<evidence type="ECO:0000256" key="7">
    <source>
        <dbReference type="ARBA" id="ARBA00022617"/>
    </source>
</evidence>
<accession>A0A1Y2FK95</accession>
<dbReference type="InterPro" id="IPR012171">
    <property type="entry name" value="Fatty_acid_desaturase"/>
</dbReference>
<comment type="similarity">
    <text evidence="4">Belongs to the fatty acid desaturase type 1 family.</text>
</comment>
<gene>
    <name evidence="18" type="ORF">BCR37DRAFT_265891</name>
</gene>
<evidence type="ECO:0000256" key="8">
    <source>
        <dbReference type="ARBA" id="ARBA00022692"/>
    </source>
</evidence>
<comment type="caution">
    <text evidence="18">The sequence shown here is derived from an EMBL/GenBank/DDBJ whole genome shotgun (WGS) entry which is preliminary data.</text>
</comment>
<evidence type="ECO:0000259" key="17">
    <source>
        <dbReference type="PROSITE" id="PS50255"/>
    </source>
</evidence>
<keyword evidence="14" id="KW-0443">Lipid metabolism</keyword>
<keyword evidence="15 16" id="KW-0472">Membrane</keyword>
<reference evidence="18 19" key="1">
    <citation type="submission" date="2016-07" db="EMBL/GenBank/DDBJ databases">
        <title>Pervasive Adenine N6-methylation of Active Genes in Fungi.</title>
        <authorList>
            <consortium name="DOE Joint Genome Institute"/>
            <person name="Mondo S.J."/>
            <person name="Dannebaum R.O."/>
            <person name="Kuo R.C."/>
            <person name="Labutti K."/>
            <person name="Haridas S."/>
            <person name="Kuo A."/>
            <person name="Salamov A."/>
            <person name="Ahrendt S.R."/>
            <person name="Lipzen A."/>
            <person name="Sullivan W."/>
            <person name="Andreopoulos W.B."/>
            <person name="Clum A."/>
            <person name="Lindquist E."/>
            <person name="Daum C."/>
            <person name="Ramamoorthy G.K."/>
            <person name="Gryganskyi A."/>
            <person name="Culley D."/>
            <person name="Magnuson J.K."/>
            <person name="James T.Y."/>
            <person name="O'Malley M.A."/>
            <person name="Stajich J.E."/>
            <person name="Spatafora J.W."/>
            <person name="Visel A."/>
            <person name="Grigoriev I.V."/>
        </authorList>
    </citation>
    <scope>NUCLEOTIDE SEQUENCE [LARGE SCALE GENOMIC DNA]</scope>
    <source>
        <strain evidence="18 19">12-1054</strain>
    </source>
</reference>
<dbReference type="PIRSF" id="PIRSF015921">
    <property type="entry name" value="FA_sphinglp_des"/>
    <property type="match status" value="1"/>
</dbReference>
<dbReference type="EC" id="1.14.19.18" evidence="5"/>
<dbReference type="InterPro" id="IPR005804">
    <property type="entry name" value="FA_desaturase_dom"/>
</dbReference>
<dbReference type="GO" id="GO:0016020">
    <property type="term" value="C:membrane"/>
    <property type="evidence" value="ECO:0007669"/>
    <property type="project" value="UniProtKB-SubCell"/>
</dbReference>
<evidence type="ECO:0000313" key="19">
    <source>
        <dbReference type="Proteomes" id="UP000193685"/>
    </source>
</evidence>
<dbReference type="AlphaFoldDB" id="A0A1Y2FK95"/>
<evidence type="ECO:0000256" key="1">
    <source>
        <dbReference type="ARBA" id="ARBA00004141"/>
    </source>
</evidence>
<evidence type="ECO:0000256" key="11">
    <source>
        <dbReference type="ARBA" id="ARBA00022989"/>
    </source>
</evidence>
<dbReference type="UniPathway" id="UPA00222"/>
<keyword evidence="12" id="KW-0560">Oxidoreductase</keyword>
<protein>
    <recommendedName>
        <fullName evidence="6">Delta 8-(E)-sphingolipid desaturase</fullName>
        <ecNumber evidence="5">1.14.19.18</ecNumber>
    </recommendedName>
</protein>
<evidence type="ECO:0000256" key="15">
    <source>
        <dbReference type="ARBA" id="ARBA00023136"/>
    </source>
</evidence>
<dbReference type="GO" id="GO:0006665">
    <property type="term" value="P:sphingolipid metabolic process"/>
    <property type="evidence" value="ECO:0007669"/>
    <property type="project" value="UniProtKB-UniPathway"/>
</dbReference>
<dbReference type="GO" id="GO:0046872">
    <property type="term" value="F:metal ion binding"/>
    <property type="evidence" value="ECO:0007669"/>
    <property type="project" value="UniProtKB-KW"/>
</dbReference>
<keyword evidence="13" id="KW-0408">Iron</keyword>
<dbReference type="PROSITE" id="PS50255">
    <property type="entry name" value="CYTOCHROME_B5_2"/>
    <property type="match status" value="1"/>
</dbReference>
<evidence type="ECO:0000313" key="18">
    <source>
        <dbReference type="EMBL" id="ORY84401.1"/>
    </source>
</evidence>
<dbReference type="STRING" id="56484.A0A1Y2FK95"/>
<evidence type="ECO:0000256" key="6">
    <source>
        <dbReference type="ARBA" id="ARBA00016939"/>
    </source>
</evidence>
<evidence type="ECO:0000256" key="16">
    <source>
        <dbReference type="SAM" id="Phobius"/>
    </source>
</evidence>
<dbReference type="GeneID" id="63783351"/>
<dbReference type="Pfam" id="PF00173">
    <property type="entry name" value="Cyt-b5"/>
    <property type="match status" value="1"/>
</dbReference>
<name>A0A1Y2FK95_PROLT</name>
<dbReference type="Pfam" id="PF00487">
    <property type="entry name" value="FA_desaturase"/>
    <property type="match status" value="1"/>
</dbReference>
<dbReference type="GO" id="GO:0016717">
    <property type="term" value="F:oxidoreductase activity, acting on paired donors, with oxidation of a pair of donors resulting in the reduction of molecular oxygen to two molecules of water"/>
    <property type="evidence" value="ECO:0007669"/>
    <property type="project" value="TreeGrafter"/>
</dbReference>
<feature type="transmembrane region" description="Helical" evidence="16">
    <location>
        <begin position="231"/>
        <end position="249"/>
    </location>
</feature>
<dbReference type="SUPFAM" id="SSF55856">
    <property type="entry name" value="Cytochrome b5-like heme/steroid binding domain"/>
    <property type="match status" value="1"/>
</dbReference>
<evidence type="ECO:0000256" key="9">
    <source>
        <dbReference type="ARBA" id="ARBA00022723"/>
    </source>
</evidence>
<evidence type="ECO:0000256" key="10">
    <source>
        <dbReference type="ARBA" id="ARBA00022919"/>
    </source>
</evidence>
<dbReference type="OrthoDB" id="260091at2759"/>
<sequence>MKPLSRTAVEERIDQGEILVIYQNQVLKLDHWLARHPGGDKAILHLVGRDGTDEMDRYHAKETTRRMKAYAIGQVAMEARPWRNMVPPIQCPALVKQDAPDYSDDEGIAMSESSQSTEPIQGPIDAHTQAEIERDLATYPSLDATTQGGIQAKYRALADKLEQEGYYQCRYSDYLVWELARYVLLATASLTLYSHGWYKLSAVFLGLFWHQVTLACHDLAHNGVTHGPLDTIIGMTLASFVGGLSIGWWKRNHNVHHLVTNQPEHDPDIQHMPIFAVTPKLLTNVTSTYYEKVLDYDTAAQLLIKVQRFIFYPIMLFGRFNLYRLSLDHILFNRGPKTRFNTYARIYELLGMCVFGYWYCYLLVGSLPTTSSKVLFVLISHWVTAPLHVQITLSHFAMSTADLGPQECFAQQQLRTTMDIDCPPWMDPVHGGLQFQAIHHLFPRIPRHRLREVQPFVKQFAKETGVPHKVYGFAQGNGIVLGRLAEVSAQAKLLASCAATMRQHNDLGFDLVG</sequence>
<evidence type="ECO:0000256" key="5">
    <source>
        <dbReference type="ARBA" id="ARBA00012019"/>
    </source>
</evidence>
<evidence type="ECO:0000256" key="13">
    <source>
        <dbReference type="ARBA" id="ARBA00023004"/>
    </source>
</evidence>
<dbReference type="SMART" id="SM01117">
    <property type="entry name" value="Cyt-b5"/>
    <property type="match status" value="1"/>
</dbReference>
<dbReference type="EMBL" id="MCFI01000006">
    <property type="protein sequence ID" value="ORY84401.1"/>
    <property type="molecule type" value="Genomic_DNA"/>
</dbReference>
<comment type="subcellular location">
    <subcellularLocation>
        <location evidence="1">Membrane</location>
        <topology evidence="1">Multi-pass membrane protein</topology>
    </subcellularLocation>
</comment>
<keyword evidence="8 16" id="KW-0812">Transmembrane</keyword>
<evidence type="ECO:0000256" key="4">
    <source>
        <dbReference type="ARBA" id="ARBA00009295"/>
    </source>
</evidence>
<evidence type="ECO:0000256" key="12">
    <source>
        <dbReference type="ARBA" id="ARBA00023002"/>
    </source>
</evidence>
<keyword evidence="19" id="KW-1185">Reference proteome</keyword>
<dbReference type="Proteomes" id="UP000193685">
    <property type="component" value="Unassembled WGS sequence"/>
</dbReference>
<feature type="transmembrane region" description="Helical" evidence="16">
    <location>
        <begin position="346"/>
        <end position="364"/>
    </location>
</feature>
<keyword evidence="9" id="KW-0479">Metal-binding</keyword>
<comment type="pathway">
    <text evidence="2">Lipid metabolism; sphingolipid metabolism.</text>
</comment>
<evidence type="ECO:0000256" key="14">
    <source>
        <dbReference type="ARBA" id="ARBA00023098"/>
    </source>
</evidence>
<keyword evidence="11 16" id="KW-1133">Transmembrane helix</keyword>
<comment type="pathway">
    <text evidence="3">Sphingolipid metabolism.</text>
</comment>
<feature type="domain" description="Cytochrome b5 heme-binding" evidence="17">
    <location>
        <begin position="1"/>
        <end position="76"/>
    </location>
</feature>
<dbReference type="PANTHER" id="PTHR19353">
    <property type="entry name" value="FATTY ACID DESATURASE 2"/>
    <property type="match status" value="1"/>
</dbReference>
<proteinExistence type="inferred from homology"/>
<dbReference type="OMA" id="LYNCNYF"/>
<dbReference type="InterPro" id="IPR036400">
    <property type="entry name" value="Cyt_B5-like_heme/steroid_sf"/>
</dbReference>
<evidence type="ECO:0000256" key="2">
    <source>
        <dbReference type="ARBA" id="ARBA00004760"/>
    </source>
</evidence>
<evidence type="ECO:0000256" key="3">
    <source>
        <dbReference type="ARBA" id="ARBA00004991"/>
    </source>
</evidence>
<keyword evidence="10" id="KW-0746">Sphingolipid metabolism</keyword>
<dbReference type="InterPro" id="IPR001199">
    <property type="entry name" value="Cyt_B5-like_heme/steroid-bd"/>
</dbReference>
<dbReference type="Gene3D" id="3.10.120.10">
    <property type="entry name" value="Cytochrome b5-like heme/steroid binding domain"/>
    <property type="match status" value="1"/>
</dbReference>
<organism evidence="18 19">
    <name type="scientific">Protomyces lactucae-debilis</name>
    <dbReference type="NCBI Taxonomy" id="2754530"/>
    <lineage>
        <taxon>Eukaryota</taxon>
        <taxon>Fungi</taxon>
        <taxon>Dikarya</taxon>
        <taxon>Ascomycota</taxon>
        <taxon>Taphrinomycotina</taxon>
        <taxon>Taphrinomycetes</taxon>
        <taxon>Taphrinales</taxon>
        <taxon>Protomycetaceae</taxon>
        <taxon>Protomyces</taxon>
    </lineage>
</organism>
<dbReference type="CDD" id="cd03506">
    <property type="entry name" value="Delta6-FADS-like"/>
    <property type="match status" value="1"/>
</dbReference>
<keyword evidence="7" id="KW-0349">Heme</keyword>
<dbReference type="RefSeq" id="XP_040726419.1">
    <property type="nucleotide sequence ID" value="XM_040866752.1"/>
</dbReference>
<dbReference type="PANTHER" id="PTHR19353:SF30">
    <property type="entry name" value="DELTA 8-(E)-SPHINGOLIPID DESATURASE"/>
    <property type="match status" value="1"/>
</dbReference>